<dbReference type="InterPro" id="IPR000028">
    <property type="entry name" value="Chloroperoxidase"/>
</dbReference>
<accession>A0A8H3IB39</accession>
<sequence>MQSFVFLSLAALSAAWPALQEIQNAHPNVLQEAAKLAARTLEGRQNDPLGTSRAETNCGPTPCLNFDPADQLVSTSGQWAYASPAASDIRGPCPGLNAAANHGYLPRNGIATIEQTVSGLGAAYNLGPVVTAALAAYAIALDGNVAEGVWSIGGPLPADLLVGGLLGTGQGLSYSHNNYEGDASIGRNDAYTNHGDAHSLNITKFERVYAVGGNDQSVDGRAQRYTLDKFRARFQEVQEESIANNPYFFTGVFSTVVVVPAAYNFVINLMSNHSLEEPSGYLDGYNFKSFFGVTGKPGSFVWKRGQERIPDRWYRRPSSNQYEGPDVVGDVALGYLAYPGTLKFGGNTGKVNTFTGVDVSDLTGGVYNAATLFQGNNFQCFAFQIAQNGIPSFLKGPLSEVNKIVAYVGGYFAPLLSGLNCPQLGAYDQGLFNSFPGYKYSPTGPDTNY</sequence>
<dbReference type="Gene3D" id="1.10.489.10">
    <property type="entry name" value="Chloroperoxidase-like"/>
    <property type="match status" value="1"/>
</dbReference>
<evidence type="ECO:0000256" key="8">
    <source>
        <dbReference type="SAM" id="SignalP"/>
    </source>
</evidence>
<comment type="similarity">
    <text evidence="7">Belongs to the chloroperoxidase family.</text>
</comment>
<keyword evidence="8" id="KW-0732">Signal</keyword>
<dbReference type="Pfam" id="PF01328">
    <property type="entry name" value="Peroxidase_2"/>
    <property type="match status" value="1"/>
</dbReference>
<evidence type="ECO:0000256" key="2">
    <source>
        <dbReference type="ARBA" id="ARBA00022559"/>
    </source>
</evidence>
<feature type="domain" description="Heme haloperoxidase family profile" evidence="9">
    <location>
        <begin position="75"/>
        <end position="329"/>
    </location>
</feature>
<evidence type="ECO:0000259" key="9">
    <source>
        <dbReference type="PROSITE" id="PS51405"/>
    </source>
</evidence>
<keyword evidence="3" id="KW-0349">Heme</keyword>
<dbReference type="EMBL" id="CAJPDQ010000005">
    <property type="protein sequence ID" value="CAF9909710.1"/>
    <property type="molecule type" value="Genomic_DNA"/>
</dbReference>
<evidence type="ECO:0000256" key="4">
    <source>
        <dbReference type="ARBA" id="ARBA00022723"/>
    </source>
</evidence>
<protein>
    <recommendedName>
        <fullName evidence="9">Heme haloperoxidase family profile domain-containing protein</fullName>
    </recommendedName>
</protein>
<dbReference type="InterPro" id="IPR036851">
    <property type="entry name" value="Chloroperoxidase-like_sf"/>
</dbReference>
<evidence type="ECO:0000313" key="10">
    <source>
        <dbReference type="EMBL" id="CAF9909710.1"/>
    </source>
</evidence>
<evidence type="ECO:0000256" key="3">
    <source>
        <dbReference type="ARBA" id="ARBA00022617"/>
    </source>
</evidence>
<feature type="signal peptide" evidence="8">
    <location>
        <begin position="1"/>
        <end position="15"/>
    </location>
</feature>
<reference evidence="10" key="1">
    <citation type="submission" date="2021-03" db="EMBL/GenBank/DDBJ databases">
        <authorList>
            <person name="Tagirdzhanova G."/>
        </authorList>
    </citation>
    <scope>NUCLEOTIDE SEQUENCE</scope>
</reference>
<dbReference type="OrthoDB" id="407298at2759"/>
<dbReference type="GO" id="GO:0004601">
    <property type="term" value="F:peroxidase activity"/>
    <property type="evidence" value="ECO:0007669"/>
    <property type="project" value="UniProtKB-KW"/>
</dbReference>
<dbReference type="Proteomes" id="UP000664169">
    <property type="component" value="Unassembled WGS sequence"/>
</dbReference>
<dbReference type="PROSITE" id="PS51405">
    <property type="entry name" value="HEME_HALOPEROXIDASE"/>
    <property type="match status" value="1"/>
</dbReference>
<evidence type="ECO:0000256" key="1">
    <source>
        <dbReference type="ARBA" id="ARBA00001970"/>
    </source>
</evidence>
<keyword evidence="4" id="KW-0479">Metal-binding</keyword>
<dbReference type="GO" id="GO:0046872">
    <property type="term" value="F:metal ion binding"/>
    <property type="evidence" value="ECO:0007669"/>
    <property type="project" value="UniProtKB-KW"/>
</dbReference>
<dbReference type="PANTHER" id="PTHR33577:SF1">
    <property type="entry name" value="HEME HALOPEROXIDASE FAMILY PROFILE DOMAIN-CONTAINING PROTEIN"/>
    <property type="match status" value="1"/>
</dbReference>
<keyword evidence="2" id="KW-0575">Peroxidase</keyword>
<dbReference type="SUPFAM" id="SSF47571">
    <property type="entry name" value="Cloroperoxidase"/>
    <property type="match status" value="1"/>
</dbReference>
<evidence type="ECO:0000256" key="7">
    <source>
        <dbReference type="ARBA" id="ARBA00025795"/>
    </source>
</evidence>
<evidence type="ECO:0000313" key="11">
    <source>
        <dbReference type="Proteomes" id="UP000664169"/>
    </source>
</evidence>
<dbReference type="PANTHER" id="PTHR33577">
    <property type="entry name" value="STERIGMATOCYSTIN BIOSYNTHESIS PEROXIDASE STCC-RELATED"/>
    <property type="match status" value="1"/>
</dbReference>
<dbReference type="AlphaFoldDB" id="A0A8H3IB39"/>
<proteinExistence type="inferred from homology"/>
<gene>
    <name evidence="10" type="ORF">GOMPHAMPRED_006846</name>
</gene>
<feature type="chain" id="PRO_5034278137" description="Heme haloperoxidase family profile domain-containing protein" evidence="8">
    <location>
        <begin position="16"/>
        <end position="449"/>
    </location>
</feature>
<evidence type="ECO:0000256" key="6">
    <source>
        <dbReference type="ARBA" id="ARBA00023004"/>
    </source>
</evidence>
<evidence type="ECO:0000256" key="5">
    <source>
        <dbReference type="ARBA" id="ARBA00023002"/>
    </source>
</evidence>
<keyword evidence="6" id="KW-0408">Iron</keyword>
<comment type="cofactor">
    <cofactor evidence="1">
        <name>heme b</name>
        <dbReference type="ChEBI" id="CHEBI:60344"/>
    </cofactor>
</comment>
<name>A0A8H3IB39_9LECA</name>
<keyword evidence="11" id="KW-1185">Reference proteome</keyword>
<keyword evidence="5" id="KW-0560">Oxidoreductase</keyword>
<organism evidence="10 11">
    <name type="scientific">Gomphillus americanus</name>
    <dbReference type="NCBI Taxonomy" id="1940652"/>
    <lineage>
        <taxon>Eukaryota</taxon>
        <taxon>Fungi</taxon>
        <taxon>Dikarya</taxon>
        <taxon>Ascomycota</taxon>
        <taxon>Pezizomycotina</taxon>
        <taxon>Lecanoromycetes</taxon>
        <taxon>OSLEUM clade</taxon>
        <taxon>Ostropomycetidae</taxon>
        <taxon>Ostropales</taxon>
        <taxon>Graphidaceae</taxon>
        <taxon>Gomphilloideae</taxon>
        <taxon>Gomphillus</taxon>
    </lineage>
</organism>
<comment type="caution">
    <text evidence="10">The sequence shown here is derived from an EMBL/GenBank/DDBJ whole genome shotgun (WGS) entry which is preliminary data.</text>
</comment>